<feature type="domain" description="PucR C-terminal helix-turn-helix" evidence="2">
    <location>
        <begin position="358"/>
        <end position="414"/>
    </location>
</feature>
<dbReference type="Pfam" id="PF13556">
    <property type="entry name" value="HTH_30"/>
    <property type="match status" value="1"/>
</dbReference>
<dbReference type="InterPro" id="IPR041522">
    <property type="entry name" value="CdaR_GGDEF"/>
</dbReference>
<evidence type="ECO:0000259" key="2">
    <source>
        <dbReference type="Pfam" id="PF13556"/>
    </source>
</evidence>
<dbReference type="InterPro" id="IPR025736">
    <property type="entry name" value="PucR_C-HTH_dom"/>
</dbReference>
<dbReference type="RefSeq" id="WP_345639757.1">
    <property type="nucleotide sequence ID" value="NZ_BAABEP010000001.1"/>
</dbReference>
<organism evidence="4 5">
    <name type="scientific">Streptomyces tremellae</name>
    <dbReference type="NCBI Taxonomy" id="1124239"/>
    <lineage>
        <taxon>Bacteria</taxon>
        <taxon>Bacillati</taxon>
        <taxon>Actinomycetota</taxon>
        <taxon>Actinomycetes</taxon>
        <taxon>Kitasatosporales</taxon>
        <taxon>Streptomycetaceae</taxon>
        <taxon>Streptomyces</taxon>
    </lineage>
</organism>
<name>A0ABP7DNW5_9ACTN</name>
<evidence type="ECO:0000259" key="3">
    <source>
        <dbReference type="Pfam" id="PF17853"/>
    </source>
</evidence>
<comment type="similarity">
    <text evidence="1">Belongs to the CdaR family.</text>
</comment>
<accession>A0ABP7DNW5</accession>
<gene>
    <name evidence="4" type="ORF">GCM10023082_01040</name>
</gene>
<dbReference type="InterPro" id="IPR051448">
    <property type="entry name" value="CdaR-like_regulators"/>
</dbReference>
<dbReference type="Gene3D" id="1.10.10.2840">
    <property type="entry name" value="PucR C-terminal helix-turn-helix domain"/>
    <property type="match status" value="1"/>
</dbReference>
<comment type="caution">
    <text evidence="4">The sequence shown here is derived from an EMBL/GenBank/DDBJ whole genome shotgun (WGS) entry which is preliminary data.</text>
</comment>
<feature type="domain" description="CdaR GGDEF-like" evidence="3">
    <location>
        <begin position="177"/>
        <end position="303"/>
    </location>
</feature>
<evidence type="ECO:0000313" key="4">
    <source>
        <dbReference type="EMBL" id="GAA3706855.1"/>
    </source>
</evidence>
<protein>
    <recommendedName>
        <fullName evidence="6">PucR family transcriptional regulator</fullName>
    </recommendedName>
</protein>
<proteinExistence type="inferred from homology"/>
<dbReference type="Pfam" id="PF17853">
    <property type="entry name" value="GGDEF_2"/>
    <property type="match status" value="1"/>
</dbReference>
<reference evidence="5" key="1">
    <citation type="journal article" date="2019" name="Int. J. Syst. Evol. Microbiol.">
        <title>The Global Catalogue of Microorganisms (GCM) 10K type strain sequencing project: providing services to taxonomists for standard genome sequencing and annotation.</title>
        <authorList>
            <consortium name="The Broad Institute Genomics Platform"/>
            <consortium name="The Broad Institute Genome Sequencing Center for Infectious Disease"/>
            <person name="Wu L."/>
            <person name="Ma J."/>
        </authorList>
    </citation>
    <scope>NUCLEOTIDE SEQUENCE [LARGE SCALE GENOMIC DNA]</scope>
    <source>
        <strain evidence="5">JCM 30846</strain>
    </source>
</reference>
<sequence length="426" mass="44467">MVAAHEDFTDLRQVMALCGELSSLATTDCDLERVVSVVAERAGVWAGVVDETLAVLAECATAPGAGARLEKVLESDPEAVAQLVAAAARMRRALSLPAAGASAVSVVVAPVLVGDDSVAYLVTAGHDADETGEDARIMVTEHAAMVCAVILGRRRVVAVAAGRARRELFDGLVLVGDRAEGDTEAWARHLGIDPEQRHRVLVVALDAAAGPPAPAACDAVEHMIASRAPAAAVVNRGTEVVALVPGEDDGELARQLTALARMCHDVVAGRFPGVRVIAGLGDPHTGAARISTAYGEARRAIDVGRLMPGLPDVVVFAELGVHRLLAQVHDPGELGGFARDVLGELIDHDRANGTDYCATLTAYFRQNGSPRRAAALLHTHPNTVAYRIHRAEKIARLDLGSYADRLAAQVALEIVNGLGGNACARS</sequence>
<evidence type="ECO:0008006" key="6">
    <source>
        <dbReference type="Google" id="ProtNLM"/>
    </source>
</evidence>
<dbReference type="EMBL" id="BAABEP010000001">
    <property type="protein sequence ID" value="GAA3706855.1"/>
    <property type="molecule type" value="Genomic_DNA"/>
</dbReference>
<evidence type="ECO:0000256" key="1">
    <source>
        <dbReference type="ARBA" id="ARBA00006754"/>
    </source>
</evidence>
<dbReference type="PANTHER" id="PTHR33744:SF1">
    <property type="entry name" value="DNA-BINDING TRANSCRIPTIONAL ACTIVATOR ADER"/>
    <property type="match status" value="1"/>
</dbReference>
<evidence type="ECO:0000313" key="5">
    <source>
        <dbReference type="Proteomes" id="UP001499884"/>
    </source>
</evidence>
<dbReference type="PANTHER" id="PTHR33744">
    <property type="entry name" value="CARBOHYDRATE DIACID REGULATOR"/>
    <property type="match status" value="1"/>
</dbReference>
<dbReference type="InterPro" id="IPR042070">
    <property type="entry name" value="PucR_C-HTH_sf"/>
</dbReference>
<dbReference type="Proteomes" id="UP001499884">
    <property type="component" value="Unassembled WGS sequence"/>
</dbReference>
<keyword evidence="5" id="KW-1185">Reference proteome</keyword>